<dbReference type="GO" id="GO:0030150">
    <property type="term" value="P:protein import into mitochondrial matrix"/>
    <property type="evidence" value="ECO:0007669"/>
    <property type="project" value="TreeGrafter"/>
</dbReference>
<protein>
    <submittedName>
        <fullName evidence="8">Putative lipid-binding transport protein (Tim44 family)</fullName>
    </submittedName>
</protein>
<dbReference type="Pfam" id="PF04280">
    <property type="entry name" value="Tim44"/>
    <property type="match status" value="1"/>
</dbReference>
<dbReference type="InterPro" id="IPR032710">
    <property type="entry name" value="NTF2-like_dom_sf"/>
</dbReference>
<dbReference type="GO" id="GO:0016020">
    <property type="term" value="C:membrane"/>
    <property type="evidence" value="ECO:0007669"/>
    <property type="project" value="UniProtKB-SubCell"/>
</dbReference>
<comment type="caution">
    <text evidence="8">The sequence shown here is derived from an EMBL/GenBank/DDBJ whole genome shotgun (WGS) entry which is preliminary data.</text>
</comment>
<feature type="domain" description="Tim44-like" evidence="7">
    <location>
        <begin position="99"/>
        <end position="245"/>
    </location>
</feature>
<feature type="transmembrane region" description="Helical" evidence="6">
    <location>
        <begin position="21"/>
        <end position="41"/>
    </location>
</feature>
<evidence type="ECO:0000256" key="1">
    <source>
        <dbReference type="ARBA" id="ARBA00004370"/>
    </source>
</evidence>
<evidence type="ECO:0000313" key="8">
    <source>
        <dbReference type="EMBL" id="TWF46628.1"/>
    </source>
</evidence>
<dbReference type="Proteomes" id="UP000320653">
    <property type="component" value="Unassembled WGS sequence"/>
</dbReference>
<dbReference type="EMBL" id="VIWP01000013">
    <property type="protein sequence ID" value="TWF46628.1"/>
    <property type="molecule type" value="Genomic_DNA"/>
</dbReference>
<evidence type="ECO:0000256" key="5">
    <source>
        <dbReference type="SAM" id="MobiDB-lite"/>
    </source>
</evidence>
<evidence type="ECO:0000259" key="7">
    <source>
        <dbReference type="SMART" id="SM00978"/>
    </source>
</evidence>
<name>A0A561Q8C5_9HYPH</name>
<evidence type="ECO:0000256" key="6">
    <source>
        <dbReference type="SAM" id="Phobius"/>
    </source>
</evidence>
<dbReference type="InterPro" id="IPR016985">
    <property type="entry name" value="UCP031890_Tim44-rel"/>
</dbReference>
<evidence type="ECO:0000256" key="4">
    <source>
        <dbReference type="ARBA" id="ARBA00023136"/>
    </source>
</evidence>
<dbReference type="PIRSF" id="PIRSF031890">
    <property type="entry name" value="UCP031890_transporter_Tim44"/>
    <property type="match status" value="1"/>
</dbReference>
<organism evidence="8 9">
    <name type="scientific">Neorhizobium alkalisoli</name>
    <dbReference type="NCBI Taxonomy" id="528178"/>
    <lineage>
        <taxon>Bacteria</taxon>
        <taxon>Pseudomonadati</taxon>
        <taxon>Pseudomonadota</taxon>
        <taxon>Alphaproteobacteria</taxon>
        <taxon>Hyphomicrobiales</taxon>
        <taxon>Rhizobiaceae</taxon>
        <taxon>Rhizobium/Agrobacterium group</taxon>
        <taxon>Neorhizobium</taxon>
    </lineage>
</organism>
<dbReference type="NCBIfam" id="NF033779">
    <property type="entry name" value="Tim44_TimA_adap"/>
    <property type="match status" value="1"/>
</dbReference>
<dbReference type="Gene3D" id="3.10.450.240">
    <property type="match status" value="1"/>
</dbReference>
<evidence type="ECO:0000256" key="3">
    <source>
        <dbReference type="ARBA" id="ARBA00022946"/>
    </source>
</evidence>
<keyword evidence="6" id="KW-0812">Transmembrane</keyword>
<keyword evidence="6" id="KW-1133">Transmembrane helix</keyword>
<keyword evidence="9" id="KW-1185">Reference proteome</keyword>
<dbReference type="InterPro" id="IPR039544">
    <property type="entry name" value="Tim44-like"/>
</dbReference>
<gene>
    <name evidence="8" type="ORF">FHW37_11374</name>
</gene>
<dbReference type="SUPFAM" id="SSF54427">
    <property type="entry name" value="NTF2-like"/>
    <property type="match status" value="1"/>
</dbReference>
<comment type="subcellular location">
    <subcellularLocation>
        <location evidence="1">Membrane</location>
    </subcellularLocation>
</comment>
<dbReference type="SMART" id="SM00978">
    <property type="entry name" value="Tim44"/>
    <property type="match status" value="1"/>
</dbReference>
<evidence type="ECO:0000313" key="9">
    <source>
        <dbReference type="Proteomes" id="UP000320653"/>
    </source>
</evidence>
<evidence type="ECO:0000256" key="2">
    <source>
        <dbReference type="ARBA" id="ARBA00009597"/>
    </source>
</evidence>
<dbReference type="PANTHER" id="PTHR10721:SF1">
    <property type="entry name" value="MITOCHONDRIAL IMPORT INNER MEMBRANE TRANSLOCASE SUBUNIT TIM44"/>
    <property type="match status" value="1"/>
</dbReference>
<dbReference type="AlphaFoldDB" id="A0A561Q8C5"/>
<keyword evidence="4 6" id="KW-0472">Membrane</keyword>
<reference evidence="8 9" key="1">
    <citation type="submission" date="2019-06" db="EMBL/GenBank/DDBJ databases">
        <title>Sorghum-associated microbial communities from plants grown in Nebraska, USA.</title>
        <authorList>
            <person name="Schachtman D."/>
        </authorList>
    </citation>
    <scope>NUCLEOTIDE SEQUENCE [LARGE SCALE GENOMIC DNA]</scope>
    <source>
        <strain evidence="8 9">1225</strain>
    </source>
</reference>
<dbReference type="PANTHER" id="PTHR10721">
    <property type="entry name" value="MITOCHONDRIAL IMPORT INNER MEMBRANE TRANSLOCASE SUBUNIT TIM44"/>
    <property type="match status" value="1"/>
</dbReference>
<feature type="region of interest" description="Disordered" evidence="5">
    <location>
        <begin position="45"/>
        <end position="67"/>
    </location>
</feature>
<accession>A0A561Q8C5</accession>
<comment type="similarity">
    <text evidence="2">Belongs to the Tim44 family.</text>
</comment>
<proteinExistence type="inferred from homology"/>
<keyword evidence="3" id="KW-0809">Transit peptide</keyword>
<sequence>MKSCTETFKRRLRDNMGSNDFITLFFLVAAVLIFLQLRSVLGRRTGNEKPPADLSSPREAIKAPGADDSKVVTLPRRDAADDDQRLAEVDSLAKPETPLNESLRALLKADASFRPKEFINGVKMAYEMIVMAFADGDRKTLKGLLSKEVYDGFEAAIAEREARGEVVKSTFVGIDKADITQALVKDSEAQVTVRIVSQLISATLDKAGTLIDGDQENVAEVIDIWTFARDIRSRDPNWKLIATESEQ</sequence>
<dbReference type="InterPro" id="IPR007379">
    <property type="entry name" value="Tim44-like_dom"/>
</dbReference>
<dbReference type="GO" id="GO:0051087">
    <property type="term" value="F:protein-folding chaperone binding"/>
    <property type="evidence" value="ECO:0007669"/>
    <property type="project" value="TreeGrafter"/>
</dbReference>